<dbReference type="RefSeq" id="WP_011788000.1">
    <property type="nucleotide sequence ID" value="NZ_BMPK01000001.1"/>
</dbReference>
<dbReference type="GeneID" id="67444902"/>
<feature type="domain" description="DUF4240" evidence="1">
    <location>
        <begin position="1"/>
        <end position="127"/>
    </location>
</feature>
<dbReference type="InterPro" id="IPR025334">
    <property type="entry name" value="DUF4240"/>
</dbReference>
<evidence type="ECO:0000313" key="2">
    <source>
        <dbReference type="EMBL" id="QYX72326.1"/>
    </source>
</evidence>
<organism evidence="2 3">
    <name type="scientific">Shewanella putrefaciens</name>
    <name type="common">Pseudomonas putrefaciens</name>
    <dbReference type="NCBI Taxonomy" id="24"/>
    <lineage>
        <taxon>Bacteria</taxon>
        <taxon>Pseudomonadati</taxon>
        <taxon>Pseudomonadota</taxon>
        <taxon>Gammaproteobacteria</taxon>
        <taxon>Alteromonadales</taxon>
        <taxon>Shewanellaceae</taxon>
        <taxon>Shewanella</taxon>
    </lineage>
</organism>
<reference evidence="2 3" key="1">
    <citation type="submission" date="2021-08" db="EMBL/GenBank/DDBJ databases">
        <title>Shewanella putrefaciens YZ-J, complete genome.</title>
        <authorList>
            <person name="Yi Z."/>
        </authorList>
    </citation>
    <scope>NUCLEOTIDE SEQUENCE [LARGE SCALE GENOMIC DNA]</scope>
    <source>
        <strain evidence="2 3">YZ-J</strain>
    </source>
</reference>
<sequence length="169" mass="19446">MTEVEFWALVTRTEAAQPQESLVQALKQKLTELSNEELKAFDKIFSQQMRRSYLWSVWGAAYIITGCDSEYAFAEFRCFLISLGQERYDAVITHPDSLARLSAWPEKDGYAYPFVDEYDLIAGQLYEDRTGQELPFMPSGKATPVGKKFSTKPKDLKQQYPELSARFPF</sequence>
<proteinExistence type="predicted"/>
<dbReference type="Proteomes" id="UP000827084">
    <property type="component" value="Chromosome"/>
</dbReference>
<evidence type="ECO:0000259" key="1">
    <source>
        <dbReference type="Pfam" id="PF14024"/>
    </source>
</evidence>
<keyword evidence="3" id="KW-1185">Reference proteome</keyword>
<gene>
    <name evidence="2" type="ORF">K3G22_16545</name>
</gene>
<protein>
    <submittedName>
        <fullName evidence="2">DUF4240 domain-containing protein</fullName>
    </submittedName>
</protein>
<dbReference type="Pfam" id="PF14024">
    <property type="entry name" value="DUF4240"/>
    <property type="match status" value="1"/>
</dbReference>
<dbReference type="EMBL" id="CP080635">
    <property type="protein sequence ID" value="QYX72326.1"/>
    <property type="molecule type" value="Genomic_DNA"/>
</dbReference>
<accession>A0ABX8X9N5</accession>
<evidence type="ECO:0000313" key="3">
    <source>
        <dbReference type="Proteomes" id="UP000827084"/>
    </source>
</evidence>
<name>A0ABX8X9N5_SHEPU</name>